<dbReference type="AlphaFoldDB" id="A0A8H3CMT7"/>
<organism evidence="1 2">
    <name type="scientific">Rhizoctonia solani</name>
    <dbReference type="NCBI Taxonomy" id="456999"/>
    <lineage>
        <taxon>Eukaryota</taxon>
        <taxon>Fungi</taxon>
        <taxon>Dikarya</taxon>
        <taxon>Basidiomycota</taxon>
        <taxon>Agaricomycotina</taxon>
        <taxon>Agaricomycetes</taxon>
        <taxon>Cantharellales</taxon>
        <taxon>Ceratobasidiaceae</taxon>
        <taxon>Rhizoctonia</taxon>
    </lineage>
</organism>
<evidence type="ECO:0000313" key="1">
    <source>
        <dbReference type="EMBL" id="CAE6490710.1"/>
    </source>
</evidence>
<feature type="non-terminal residue" evidence="1">
    <location>
        <position position="1"/>
    </location>
</feature>
<name>A0A8H3CMT7_9AGAM</name>
<accession>A0A8H3CMT7</accession>
<sequence>LIHGDFGMDISKFSAASVDDQPCTAQPSTQISKTQDMWFLPPT</sequence>
<proteinExistence type="predicted"/>
<comment type="caution">
    <text evidence="1">The sequence shown here is derived from an EMBL/GenBank/DDBJ whole genome shotgun (WGS) entry which is preliminary data.</text>
</comment>
<protein>
    <submittedName>
        <fullName evidence="1">Uncharacterized protein</fullName>
    </submittedName>
</protein>
<evidence type="ECO:0000313" key="2">
    <source>
        <dbReference type="Proteomes" id="UP000663888"/>
    </source>
</evidence>
<dbReference type="Proteomes" id="UP000663888">
    <property type="component" value="Unassembled WGS sequence"/>
</dbReference>
<gene>
    <name evidence="1" type="ORF">RDB_LOCUS139503</name>
</gene>
<reference evidence="1" key="1">
    <citation type="submission" date="2021-01" db="EMBL/GenBank/DDBJ databases">
        <authorList>
            <person name="Kaushik A."/>
        </authorList>
    </citation>
    <scope>NUCLEOTIDE SEQUENCE</scope>
    <source>
        <strain evidence="1">AG4-R118</strain>
    </source>
</reference>
<dbReference type="EMBL" id="CAJMWX010001471">
    <property type="protein sequence ID" value="CAE6490710.1"/>
    <property type="molecule type" value="Genomic_DNA"/>
</dbReference>